<reference evidence="2" key="1">
    <citation type="submission" date="2023-11" db="EMBL/GenBank/DDBJ databases">
        <title>The genome sequences of three competitors of mushroom-forming fungi.</title>
        <authorList>
            <person name="Beijen E."/>
            <person name="Ohm R.A."/>
        </authorList>
    </citation>
    <scope>NUCLEOTIDE SEQUENCE</scope>
    <source>
        <strain evidence="2">CBS 100526</strain>
    </source>
</reference>
<sequence>MVKRGRPSLNLTPEERVQRRRLQLVASQRKRRAHKRLAQQPNSKSKSKPATESPDLLPVRPDQEALCQFYDAMFSDGDATNASAARKMPSSSSSDPQPHPFAQPHPHPHPHTPPAVCHNCGSAPLDTIALTAVVSAHSPASLMRTSHLRTDTYASSSRLAGPTPSSSAWDEHEYPSATAPDKPGIDQHFFTDEHLAQAYGGIPLLDSILGSLEPLGMGLDGSSLLGGLTPTSNSEAISAPAPAKETENVFLLGRFSTAHNEWMPTGVHEPSYGVEKVLASRRPPSPSPEQDDPNPTLSGDGADLLPPWAGAKQVSLARLTYEASNLIYGGPMSFILCSERGG</sequence>
<accession>A0AAE1IGG9</accession>
<evidence type="ECO:0000256" key="1">
    <source>
        <dbReference type="SAM" id="MobiDB-lite"/>
    </source>
</evidence>
<dbReference type="Proteomes" id="UP001273209">
    <property type="component" value="Unassembled WGS sequence"/>
</dbReference>
<feature type="compositionally biased region" description="Polar residues" evidence="1">
    <location>
        <begin position="39"/>
        <end position="50"/>
    </location>
</feature>
<dbReference type="AlphaFoldDB" id="A0AAE1IGG9"/>
<dbReference type="GeneID" id="87918222"/>
<evidence type="ECO:0000313" key="3">
    <source>
        <dbReference type="Proteomes" id="UP001273209"/>
    </source>
</evidence>
<feature type="region of interest" description="Disordered" evidence="1">
    <location>
        <begin position="1"/>
        <end position="58"/>
    </location>
</feature>
<organism evidence="2 3">
    <name type="scientific">Trichoderma aggressivum f. europaeum</name>
    <dbReference type="NCBI Taxonomy" id="173218"/>
    <lineage>
        <taxon>Eukaryota</taxon>
        <taxon>Fungi</taxon>
        <taxon>Dikarya</taxon>
        <taxon>Ascomycota</taxon>
        <taxon>Pezizomycotina</taxon>
        <taxon>Sordariomycetes</taxon>
        <taxon>Hypocreomycetidae</taxon>
        <taxon>Hypocreales</taxon>
        <taxon>Hypocreaceae</taxon>
        <taxon>Trichoderma</taxon>
    </lineage>
</organism>
<feature type="region of interest" description="Disordered" evidence="1">
    <location>
        <begin position="81"/>
        <end position="115"/>
    </location>
</feature>
<dbReference type="EMBL" id="JAWRVG010000012">
    <property type="protein sequence ID" value="KAK4077000.1"/>
    <property type="molecule type" value="Genomic_DNA"/>
</dbReference>
<feature type="compositionally biased region" description="Polar residues" evidence="1">
    <location>
        <begin position="153"/>
        <end position="168"/>
    </location>
</feature>
<feature type="region of interest" description="Disordered" evidence="1">
    <location>
        <begin position="153"/>
        <end position="176"/>
    </location>
</feature>
<name>A0AAE1IGG9_9HYPO</name>
<gene>
    <name evidence="2" type="ORF">Triagg1_3967</name>
</gene>
<proteinExistence type="predicted"/>
<feature type="compositionally biased region" description="Basic residues" evidence="1">
    <location>
        <begin position="18"/>
        <end position="37"/>
    </location>
</feature>
<dbReference type="RefSeq" id="XP_062756987.1">
    <property type="nucleotide sequence ID" value="XM_062898317.1"/>
</dbReference>
<comment type="caution">
    <text evidence="2">The sequence shown here is derived from an EMBL/GenBank/DDBJ whole genome shotgun (WGS) entry which is preliminary data.</text>
</comment>
<keyword evidence="3" id="KW-1185">Reference proteome</keyword>
<feature type="region of interest" description="Disordered" evidence="1">
    <location>
        <begin position="278"/>
        <end position="304"/>
    </location>
</feature>
<evidence type="ECO:0000313" key="2">
    <source>
        <dbReference type="EMBL" id="KAK4077000.1"/>
    </source>
</evidence>
<protein>
    <submittedName>
        <fullName evidence="2">Uncharacterized protein</fullName>
    </submittedName>
</protein>